<evidence type="ECO:0000256" key="5">
    <source>
        <dbReference type="ARBA" id="ARBA00022723"/>
    </source>
</evidence>
<evidence type="ECO:0000256" key="9">
    <source>
        <dbReference type="ARBA" id="ARBA00022917"/>
    </source>
</evidence>
<evidence type="ECO:0000256" key="11">
    <source>
        <dbReference type="ARBA" id="ARBA00048573"/>
    </source>
</evidence>
<dbReference type="OrthoDB" id="9801152at2"/>
<keyword evidence="15" id="KW-1185">Reference proteome</keyword>
<dbReference type="NCBIfam" id="TIGR00499">
    <property type="entry name" value="lysS_bact"/>
    <property type="match status" value="1"/>
</dbReference>
<dbReference type="GO" id="GO:0005829">
    <property type="term" value="C:cytosol"/>
    <property type="evidence" value="ECO:0007669"/>
    <property type="project" value="TreeGrafter"/>
</dbReference>
<name>A0A4Y1XL45_9BACT</name>
<organism evidence="14 15">
    <name type="scientific">Alistipes communis</name>
    <dbReference type="NCBI Taxonomy" id="2585118"/>
    <lineage>
        <taxon>Bacteria</taxon>
        <taxon>Pseudomonadati</taxon>
        <taxon>Bacteroidota</taxon>
        <taxon>Bacteroidia</taxon>
        <taxon>Bacteroidales</taxon>
        <taxon>Rikenellaceae</taxon>
        <taxon>Alistipes</taxon>
    </lineage>
</organism>
<evidence type="ECO:0000256" key="8">
    <source>
        <dbReference type="ARBA" id="ARBA00022842"/>
    </source>
</evidence>
<dbReference type="NCBIfam" id="NF001756">
    <property type="entry name" value="PRK00484.1"/>
    <property type="match status" value="1"/>
</dbReference>
<dbReference type="InterPro" id="IPR044136">
    <property type="entry name" value="Lys-tRNA-ligase_II_N"/>
</dbReference>
<dbReference type="CDD" id="cd04322">
    <property type="entry name" value="LysRS_N"/>
    <property type="match status" value="1"/>
</dbReference>
<reference evidence="15" key="1">
    <citation type="submission" date="2019-06" db="EMBL/GenBank/DDBJ databases">
        <title>Alistipes onderdonkii subsp. vulgaris subsp. nov., Alistipes dispar sp. nov. and Alistipes communis sp. nov., isolated from human faeces, and creation of Alistipes onderdonkii subsp. onderdonkii subsp. nov.</title>
        <authorList>
            <person name="Sakamoto M."/>
            <person name="Ikeyama N."/>
            <person name="Ogata Y."/>
            <person name="Suda W."/>
            <person name="Iino T."/>
            <person name="Hattori M."/>
            <person name="Ohkuma M."/>
        </authorList>
    </citation>
    <scope>NUCLEOTIDE SEQUENCE [LARGE SCALE GENOMIC DNA]</scope>
    <source>
        <strain evidence="15">5CBH24</strain>
    </source>
</reference>
<dbReference type="PANTHER" id="PTHR42918">
    <property type="entry name" value="LYSYL-TRNA SYNTHETASE"/>
    <property type="match status" value="1"/>
</dbReference>
<dbReference type="HAMAP" id="MF_00252">
    <property type="entry name" value="Lys_tRNA_synth_class2"/>
    <property type="match status" value="1"/>
</dbReference>
<dbReference type="GO" id="GO:0005524">
    <property type="term" value="F:ATP binding"/>
    <property type="evidence" value="ECO:0007669"/>
    <property type="project" value="UniProtKB-UniRule"/>
</dbReference>
<evidence type="ECO:0000256" key="10">
    <source>
        <dbReference type="ARBA" id="ARBA00023146"/>
    </source>
</evidence>
<keyword evidence="6 12" id="KW-0547">Nucleotide-binding</keyword>
<dbReference type="PROSITE" id="PS50862">
    <property type="entry name" value="AA_TRNA_LIGASE_II"/>
    <property type="match status" value="1"/>
</dbReference>
<dbReference type="KEGG" id="acou:A5CBH24_14130"/>
<dbReference type="InterPro" id="IPR012340">
    <property type="entry name" value="NA-bd_OB-fold"/>
</dbReference>
<evidence type="ECO:0000256" key="2">
    <source>
        <dbReference type="ARBA" id="ARBA00008226"/>
    </source>
</evidence>
<accession>A0A4Y1XL45</accession>
<comment type="subunit">
    <text evidence="12">Homodimer.</text>
</comment>
<dbReference type="EC" id="6.1.1.6" evidence="12"/>
<proteinExistence type="inferred from homology"/>
<dbReference type="GO" id="GO:0004824">
    <property type="term" value="F:lysine-tRNA ligase activity"/>
    <property type="evidence" value="ECO:0007669"/>
    <property type="project" value="UniProtKB-UniRule"/>
</dbReference>
<evidence type="ECO:0000256" key="1">
    <source>
        <dbReference type="ARBA" id="ARBA00004496"/>
    </source>
</evidence>
<gene>
    <name evidence="12 14" type="primary">lysS</name>
    <name evidence="14" type="ORF">A5CBH24_14130</name>
</gene>
<dbReference type="Pfam" id="PF00152">
    <property type="entry name" value="tRNA-synt_2"/>
    <property type="match status" value="1"/>
</dbReference>
<evidence type="ECO:0000313" key="15">
    <source>
        <dbReference type="Proteomes" id="UP000318946"/>
    </source>
</evidence>
<dbReference type="Proteomes" id="UP000318946">
    <property type="component" value="Chromosome"/>
</dbReference>
<dbReference type="EMBL" id="AP019735">
    <property type="protein sequence ID" value="BBL04100.1"/>
    <property type="molecule type" value="Genomic_DNA"/>
</dbReference>
<keyword evidence="5 12" id="KW-0479">Metal-binding</keyword>
<comment type="similarity">
    <text evidence="2 12">Belongs to the class-II aminoacyl-tRNA synthetase family.</text>
</comment>
<dbReference type="InterPro" id="IPR004365">
    <property type="entry name" value="NA-bd_OB_tRNA"/>
</dbReference>
<dbReference type="FunFam" id="3.30.930.10:FF:000238">
    <property type="entry name" value="Lysine--tRNA ligase"/>
    <property type="match status" value="1"/>
</dbReference>
<dbReference type="Pfam" id="PF01336">
    <property type="entry name" value="tRNA_anti-codon"/>
    <property type="match status" value="1"/>
</dbReference>
<evidence type="ECO:0000256" key="12">
    <source>
        <dbReference type="HAMAP-Rule" id="MF_00252"/>
    </source>
</evidence>
<evidence type="ECO:0000256" key="4">
    <source>
        <dbReference type="ARBA" id="ARBA00022598"/>
    </source>
</evidence>
<evidence type="ECO:0000256" key="13">
    <source>
        <dbReference type="RuleBase" id="RU000336"/>
    </source>
</evidence>
<keyword evidence="8 12" id="KW-0460">Magnesium</keyword>
<dbReference type="Gene3D" id="2.40.50.140">
    <property type="entry name" value="Nucleic acid-binding proteins"/>
    <property type="match status" value="1"/>
</dbReference>
<dbReference type="CDD" id="cd00775">
    <property type="entry name" value="LysRS_core"/>
    <property type="match status" value="1"/>
</dbReference>
<keyword evidence="10 12" id="KW-0030">Aminoacyl-tRNA synthetase</keyword>
<keyword evidence="4 12" id="KW-0436">Ligase</keyword>
<keyword evidence="3 12" id="KW-0963">Cytoplasm</keyword>
<feature type="binding site" evidence="12">
    <location>
        <position position="412"/>
    </location>
    <ligand>
        <name>Mg(2+)</name>
        <dbReference type="ChEBI" id="CHEBI:18420"/>
        <label>1</label>
    </ligand>
</feature>
<evidence type="ECO:0000256" key="7">
    <source>
        <dbReference type="ARBA" id="ARBA00022840"/>
    </source>
</evidence>
<keyword evidence="7 12" id="KW-0067">ATP-binding</keyword>
<evidence type="ECO:0000256" key="6">
    <source>
        <dbReference type="ARBA" id="ARBA00022741"/>
    </source>
</evidence>
<feature type="binding site" evidence="12">
    <location>
        <position position="419"/>
    </location>
    <ligand>
        <name>Mg(2+)</name>
        <dbReference type="ChEBI" id="CHEBI:18420"/>
        <label>1</label>
    </ligand>
</feature>
<accession>A0A4Y1WSR4</accession>
<dbReference type="InterPro" id="IPR045864">
    <property type="entry name" value="aa-tRNA-synth_II/BPL/LPL"/>
</dbReference>
<comment type="cofactor">
    <cofactor evidence="12 13">
        <name>Mg(2+)</name>
        <dbReference type="ChEBI" id="CHEBI:18420"/>
    </cofactor>
    <text evidence="12 13">Binds 3 Mg(2+) ions per subunit.</text>
</comment>
<dbReference type="PRINTS" id="PR00982">
    <property type="entry name" value="TRNASYNTHLYS"/>
</dbReference>
<dbReference type="Gene3D" id="3.30.930.10">
    <property type="entry name" value="Bira Bifunctional Protein, Domain 2"/>
    <property type="match status" value="1"/>
</dbReference>
<keyword evidence="9 12" id="KW-0648">Protein biosynthesis</keyword>
<dbReference type="GeneID" id="78342133"/>
<comment type="catalytic activity">
    <reaction evidence="11 12 13">
        <text>tRNA(Lys) + L-lysine + ATP = L-lysyl-tRNA(Lys) + AMP + diphosphate</text>
        <dbReference type="Rhea" id="RHEA:20792"/>
        <dbReference type="Rhea" id="RHEA-COMP:9696"/>
        <dbReference type="Rhea" id="RHEA-COMP:9697"/>
        <dbReference type="ChEBI" id="CHEBI:30616"/>
        <dbReference type="ChEBI" id="CHEBI:32551"/>
        <dbReference type="ChEBI" id="CHEBI:33019"/>
        <dbReference type="ChEBI" id="CHEBI:78442"/>
        <dbReference type="ChEBI" id="CHEBI:78529"/>
        <dbReference type="ChEBI" id="CHEBI:456215"/>
        <dbReference type="EC" id="6.1.1.6"/>
    </reaction>
</comment>
<comment type="subcellular location">
    <subcellularLocation>
        <location evidence="1 12">Cytoplasm</location>
    </subcellularLocation>
</comment>
<sequence>MAIELSEQEQLRRQSLAALRELGIDPYPAARFDVTATAREILDGYDEAKGNFADVRIAGRIMSRRIMGSVSFFELQDHTGRIQVYIRRDDICPEGDPTLYNTVFKKLLDIGDFVGIEGFAFVTKTGETSVHCRRLTVISKSLRPLPVVKEKDGQTFDAFTDPEVRYRQRYVDLAVNPQVREVFVKRSKIMAAMREFFNAKGYLEVETPILQPIPGGASARPFITHHNSLDVDLYLRIATELYLKKLIVGGFEGVYEFGKNFRNEGMDRTHNPEFTCMEIYVAYKDYLWMMEFTEQMLEHVALAANGTTDLTIDGKAVSFKAPFRRVTMTEAIREKTGYDITGQSEEQLREACRRLGVEVDETMGKGKLIDAIFGQYCEEELIQPTFVCDYPIEMSPLCKRHRDNPDLTERFELFVNGKELCNAYSELNDPIDQLERFQEQLRLLEKGDDEAMFIDMDFVRALEYGMPSCSGMGIGIDRLTMFLTGQSSIQDVLFFPQMRPEKKVQRDPDEAYAAIGVPAEWIPVIQKMGYLTVDALRKLPAGKFFNDLCGFNKKNKLGLKAPSIEEVKAWCAPAAE</sequence>
<feature type="binding site" evidence="12">
    <location>
        <position position="419"/>
    </location>
    <ligand>
        <name>Mg(2+)</name>
        <dbReference type="ChEBI" id="CHEBI:18420"/>
        <label>2</label>
    </ligand>
</feature>
<protein>
    <recommendedName>
        <fullName evidence="12">Lysine--tRNA ligase</fullName>
        <ecNumber evidence="12">6.1.1.6</ecNumber>
    </recommendedName>
    <alternativeName>
        <fullName evidence="12">Lysyl-tRNA synthetase</fullName>
        <shortName evidence="12">LysRS</shortName>
    </alternativeName>
</protein>
<dbReference type="InterPro" id="IPR004364">
    <property type="entry name" value="Aa-tRNA-synt_II"/>
</dbReference>
<dbReference type="InterPro" id="IPR002313">
    <property type="entry name" value="Lys-tRNA-ligase_II"/>
</dbReference>
<dbReference type="AlphaFoldDB" id="A0A4Y1XL45"/>
<evidence type="ECO:0000256" key="3">
    <source>
        <dbReference type="ARBA" id="ARBA00022490"/>
    </source>
</evidence>
<dbReference type="FunFam" id="2.40.50.140:FF:000024">
    <property type="entry name" value="Lysine--tRNA ligase"/>
    <property type="match status" value="1"/>
</dbReference>
<dbReference type="PANTHER" id="PTHR42918:SF15">
    <property type="entry name" value="LYSINE--TRNA LIGASE, CHLOROPLASTIC_MITOCHONDRIAL"/>
    <property type="match status" value="1"/>
</dbReference>
<dbReference type="InterPro" id="IPR018149">
    <property type="entry name" value="Lys-tRNA-synth_II_C"/>
</dbReference>
<dbReference type="RefSeq" id="WP_019130453.1">
    <property type="nucleotide sequence ID" value="NZ_AP019735.1"/>
</dbReference>
<dbReference type="GO" id="GO:0006430">
    <property type="term" value="P:lysyl-tRNA aminoacylation"/>
    <property type="evidence" value="ECO:0007669"/>
    <property type="project" value="UniProtKB-UniRule"/>
</dbReference>
<dbReference type="InterPro" id="IPR006195">
    <property type="entry name" value="aa-tRNA-synth_II"/>
</dbReference>
<dbReference type="GO" id="GO:0000049">
    <property type="term" value="F:tRNA binding"/>
    <property type="evidence" value="ECO:0007669"/>
    <property type="project" value="TreeGrafter"/>
</dbReference>
<dbReference type="SUPFAM" id="SSF55681">
    <property type="entry name" value="Class II aaRS and biotin synthetases"/>
    <property type="match status" value="1"/>
</dbReference>
<dbReference type="GO" id="GO:0000287">
    <property type="term" value="F:magnesium ion binding"/>
    <property type="evidence" value="ECO:0007669"/>
    <property type="project" value="UniProtKB-UniRule"/>
</dbReference>
<dbReference type="SUPFAM" id="SSF50249">
    <property type="entry name" value="Nucleic acid-binding proteins"/>
    <property type="match status" value="1"/>
</dbReference>
<evidence type="ECO:0000313" key="14">
    <source>
        <dbReference type="EMBL" id="BBL04100.1"/>
    </source>
</evidence>